<comment type="caution">
    <text evidence="3">The sequence shown here is derived from an EMBL/GenBank/DDBJ whole genome shotgun (WGS) entry which is preliminary data.</text>
</comment>
<sequence>MKRSLAASGGNDANKKIRQEDDEEKSDEMLKEAQAVLLDENLLYEVLRHVDDGQTLAKAACVSRQWRRTAHDERLWELICTKYDHRSPIQLRTVVLALGGFHRLYSSYLWPIFKPAAPSSSSAPPAVSMWPGLPPAPVPAPGAAKSKARWGKDEVNLSLSLLSIKYFEKMSFNKPPGK</sequence>
<evidence type="ECO:0000256" key="1">
    <source>
        <dbReference type="SAM" id="MobiDB-lite"/>
    </source>
</evidence>
<feature type="domain" description="F-box" evidence="2">
    <location>
        <begin position="38"/>
        <end position="79"/>
    </location>
</feature>
<dbReference type="EMBL" id="JAVIJP010000081">
    <property type="protein sequence ID" value="KAL3617896.1"/>
    <property type="molecule type" value="Genomic_DNA"/>
</dbReference>
<dbReference type="InterPro" id="IPR036047">
    <property type="entry name" value="F-box-like_dom_sf"/>
</dbReference>
<evidence type="ECO:0000313" key="4">
    <source>
        <dbReference type="Proteomes" id="UP001632038"/>
    </source>
</evidence>
<dbReference type="InterPro" id="IPR001810">
    <property type="entry name" value="F-box_dom"/>
</dbReference>
<dbReference type="PANTHER" id="PTHR47750">
    <property type="entry name" value="F-BOX PROTEIN SNE"/>
    <property type="match status" value="1"/>
</dbReference>
<gene>
    <name evidence="3" type="ORF">CASFOL_038217</name>
</gene>
<evidence type="ECO:0000259" key="2">
    <source>
        <dbReference type="SMART" id="SM00256"/>
    </source>
</evidence>
<feature type="region of interest" description="Disordered" evidence="1">
    <location>
        <begin position="1"/>
        <end position="28"/>
    </location>
</feature>
<name>A0ABD3BLA3_9LAMI</name>
<dbReference type="PANTHER" id="PTHR47750:SF7">
    <property type="entry name" value="F-BOX PROTEIN"/>
    <property type="match status" value="1"/>
</dbReference>
<accession>A0ABD3BLA3</accession>
<dbReference type="Gene3D" id="1.20.1280.50">
    <property type="match status" value="1"/>
</dbReference>
<dbReference type="SUPFAM" id="SSF81383">
    <property type="entry name" value="F-box domain"/>
    <property type="match status" value="1"/>
</dbReference>
<organism evidence="3 4">
    <name type="scientific">Castilleja foliolosa</name>
    <dbReference type="NCBI Taxonomy" id="1961234"/>
    <lineage>
        <taxon>Eukaryota</taxon>
        <taxon>Viridiplantae</taxon>
        <taxon>Streptophyta</taxon>
        <taxon>Embryophyta</taxon>
        <taxon>Tracheophyta</taxon>
        <taxon>Spermatophyta</taxon>
        <taxon>Magnoliopsida</taxon>
        <taxon>eudicotyledons</taxon>
        <taxon>Gunneridae</taxon>
        <taxon>Pentapetalae</taxon>
        <taxon>asterids</taxon>
        <taxon>lamiids</taxon>
        <taxon>Lamiales</taxon>
        <taxon>Orobanchaceae</taxon>
        <taxon>Pedicularideae</taxon>
        <taxon>Castillejinae</taxon>
        <taxon>Castilleja</taxon>
    </lineage>
</organism>
<proteinExistence type="predicted"/>
<keyword evidence="4" id="KW-1185">Reference proteome</keyword>
<dbReference type="SMART" id="SM00256">
    <property type="entry name" value="FBOX"/>
    <property type="match status" value="1"/>
</dbReference>
<dbReference type="InterPro" id="IPR044184">
    <property type="entry name" value="SNE/GID2"/>
</dbReference>
<dbReference type="AlphaFoldDB" id="A0ABD3BLA3"/>
<protein>
    <recommendedName>
        <fullName evidence="2">F-box domain-containing protein</fullName>
    </recommendedName>
</protein>
<evidence type="ECO:0000313" key="3">
    <source>
        <dbReference type="EMBL" id="KAL3617896.1"/>
    </source>
</evidence>
<dbReference type="Proteomes" id="UP001632038">
    <property type="component" value="Unassembled WGS sequence"/>
</dbReference>
<dbReference type="Pfam" id="PF12937">
    <property type="entry name" value="F-box-like"/>
    <property type="match status" value="1"/>
</dbReference>
<reference evidence="4" key="1">
    <citation type="journal article" date="2024" name="IScience">
        <title>Strigolactones Initiate the Formation of Haustorium-like Structures in Castilleja.</title>
        <authorList>
            <person name="Buerger M."/>
            <person name="Peterson D."/>
            <person name="Chory J."/>
        </authorList>
    </citation>
    <scope>NUCLEOTIDE SEQUENCE [LARGE SCALE GENOMIC DNA]</scope>
</reference>